<comment type="caution">
    <text evidence="1">The sequence shown here is derived from an EMBL/GenBank/DDBJ whole genome shotgun (WGS) entry which is preliminary data.</text>
</comment>
<gene>
    <name evidence="1" type="ORF">V5799_000048</name>
</gene>
<proteinExistence type="predicted"/>
<dbReference type="InterPro" id="IPR039989">
    <property type="entry name" value="NUDT9"/>
</dbReference>
<dbReference type="PANTHER" id="PTHR13030:SF13">
    <property type="entry name" value="NUDIX HYDROLASE DOMAIN-CONTAINING PROTEIN"/>
    <property type="match status" value="1"/>
</dbReference>
<dbReference type="Proteomes" id="UP001321473">
    <property type="component" value="Unassembled WGS sequence"/>
</dbReference>
<accession>A0AAQ4D460</accession>
<sequence length="66" mass="7857">MQSQPTLHYISRQSPYPGTKIQRFPVPDKFVPWEVMWLDYDPVAYTRPRSQFPGPLQVYVDEDILM</sequence>
<protein>
    <submittedName>
        <fullName evidence="1">Uncharacterized protein</fullName>
    </submittedName>
</protein>
<evidence type="ECO:0000313" key="2">
    <source>
        <dbReference type="Proteomes" id="UP001321473"/>
    </source>
</evidence>
<keyword evidence="2" id="KW-1185">Reference proteome</keyword>
<name>A0AAQ4D460_AMBAM</name>
<dbReference type="SUPFAM" id="SSF55811">
    <property type="entry name" value="Nudix"/>
    <property type="match status" value="1"/>
</dbReference>
<dbReference type="EMBL" id="JARKHS020035425">
    <property type="protein sequence ID" value="KAK8757250.1"/>
    <property type="molecule type" value="Genomic_DNA"/>
</dbReference>
<reference evidence="1 2" key="1">
    <citation type="journal article" date="2023" name="Arcadia Sci">
        <title>De novo assembly of a long-read Amblyomma americanum tick genome.</title>
        <authorList>
            <person name="Chou S."/>
            <person name="Poskanzer K.E."/>
            <person name="Rollins M."/>
            <person name="Thuy-Boun P.S."/>
        </authorList>
    </citation>
    <scope>NUCLEOTIDE SEQUENCE [LARGE SCALE GENOMIC DNA]</scope>
    <source>
        <strain evidence="1">F_SG_1</strain>
        <tissue evidence="1">Salivary glands</tissue>
    </source>
</reference>
<organism evidence="1 2">
    <name type="scientific">Amblyomma americanum</name>
    <name type="common">Lone star tick</name>
    <dbReference type="NCBI Taxonomy" id="6943"/>
    <lineage>
        <taxon>Eukaryota</taxon>
        <taxon>Metazoa</taxon>
        <taxon>Ecdysozoa</taxon>
        <taxon>Arthropoda</taxon>
        <taxon>Chelicerata</taxon>
        <taxon>Arachnida</taxon>
        <taxon>Acari</taxon>
        <taxon>Parasitiformes</taxon>
        <taxon>Ixodida</taxon>
        <taxon>Ixodoidea</taxon>
        <taxon>Ixodidae</taxon>
        <taxon>Amblyomminae</taxon>
        <taxon>Amblyomma</taxon>
    </lineage>
</organism>
<dbReference type="AlphaFoldDB" id="A0AAQ4D460"/>
<evidence type="ECO:0000313" key="1">
    <source>
        <dbReference type="EMBL" id="KAK8757250.1"/>
    </source>
</evidence>
<dbReference type="GO" id="GO:0047631">
    <property type="term" value="F:ADP-ribose diphosphatase activity"/>
    <property type="evidence" value="ECO:0007669"/>
    <property type="project" value="InterPro"/>
</dbReference>
<dbReference type="PANTHER" id="PTHR13030">
    <property type="entry name" value="NUDIX HYDROLASE"/>
    <property type="match status" value="1"/>
</dbReference>
<dbReference type="InterPro" id="IPR015797">
    <property type="entry name" value="NUDIX_hydrolase-like_dom_sf"/>
</dbReference>